<name>A0A212LV00_9FIRM</name>
<sequence>MKLVEIYKAILTLPPDTVIGEFAGRDSVAAILKALEDDTISHILPIATFAPTEYGDFRILESNFNRMRNRVQEIYGDKKSIFPLVYYNNFDMWSVINGRLTDYLLKKFGFYTPCIGCHAYFHLVRIPIALKLGKRIIAGERESHDGRIKINQSAEALNSYKKIASHFAVDLLMPIRNWDNGDDVEQLIGWNWEEGEAHQTCAYSGNYSDIDGTVLYEKEKITAYLNEFLFPVCISLGNLLVNNPDASKKQMLDELKRRGCLL</sequence>
<reference evidence="1" key="1">
    <citation type="submission" date="2016-08" db="EMBL/GenBank/DDBJ databases">
        <authorList>
            <person name="Seilhamer J.J."/>
        </authorList>
    </citation>
    <scope>NUCLEOTIDE SEQUENCE</scope>
    <source>
        <strain evidence="1">86</strain>
    </source>
</reference>
<proteinExistence type="predicted"/>
<dbReference type="RefSeq" id="WP_288184386.1">
    <property type="nucleotide sequence ID" value="NZ_LT608335.1"/>
</dbReference>
<accession>A0A212LV00</accession>
<organism evidence="1">
    <name type="scientific">uncultured Sporomusa sp</name>
    <dbReference type="NCBI Taxonomy" id="307249"/>
    <lineage>
        <taxon>Bacteria</taxon>
        <taxon>Bacillati</taxon>
        <taxon>Bacillota</taxon>
        <taxon>Negativicutes</taxon>
        <taxon>Selenomonadales</taxon>
        <taxon>Sporomusaceae</taxon>
        <taxon>Sporomusa</taxon>
        <taxon>environmental samples</taxon>
    </lineage>
</organism>
<evidence type="ECO:0000313" key="1">
    <source>
        <dbReference type="EMBL" id="SCM81342.1"/>
    </source>
</evidence>
<gene>
    <name evidence="1" type="ORF">KL86SPO_31521</name>
</gene>
<protein>
    <submittedName>
        <fullName evidence="1">Uncharacterized protein</fullName>
    </submittedName>
</protein>
<dbReference type="EMBL" id="FMJE01000003">
    <property type="protein sequence ID" value="SCM81342.1"/>
    <property type="molecule type" value="Genomic_DNA"/>
</dbReference>
<dbReference type="AlphaFoldDB" id="A0A212LV00"/>